<proteinExistence type="predicted"/>
<dbReference type="EMBL" id="JAGGMQ010000001">
    <property type="protein sequence ID" value="MBP2171132.1"/>
    <property type="molecule type" value="Genomic_DNA"/>
</dbReference>
<reference evidence="1 2" key="1">
    <citation type="submission" date="2021-03" db="EMBL/GenBank/DDBJ databases">
        <authorList>
            <person name="D'Agostino P."/>
            <person name="Huntemann M."/>
            <person name="Clum A."/>
            <person name="Spunde A."/>
            <person name="Palaniappan K."/>
            <person name="Ritter S."/>
            <person name="Mikhailova N."/>
            <person name="Chen I.-M."/>
            <person name="Stamatis D."/>
            <person name="Reddy T."/>
            <person name="O'Malley R."/>
            <person name="Daum C."/>
            <person name="Shapiro N."/>
            <person name="Ivanova N."/>
            <person name="Kyrpides N."/>
            <person name="Woyke T."/>
        </authorList>
    </citation>
    <scope>NUCLEOTIDE SEQUENCE [LARGE SCALE GENOMIC DNA]</scope>
    <source>
        <strain evidence="1 2">WS4403</strain>
    </source>
</reference>
<gene>
    <name evidence="1" type="ORF">J2125_004324</name>
</gene>
<name>A0ABS4PES3_9GAMM</name>
<evidence type="ECO:0000313" key="1">
    <source>
        <dbReference type="EMBL" id="MBP2171132.1"/>
    </source>
</evidence>
<keyword evidence="2" id="KW-1185">Reference proteome</keyword>
<accession>A0ABS4PES3</accession>
<evidence type="ECO:0000313" key="2">
    <source>
        <dbReference type="Proteomes" id="UP001195624"/>
    </source>
</evidence>
<protein>
    <submittedName>
        <fullName evidence="1">Uncharacterized protein</fullName>
    </submittedName>
</protein>
<organism evidence="1 2">
    <name type="scientific">Winslowiella toletana</name>
    <dbReference type="NCBI Taxonomy" id="92490"/>
    <lineage>
        <taxon>Bacteria</taxon>
        <taxon>Pseudomonadati</taxon>
        <taxon>Pseudomonadota</taxon>
        <taxon>Gammaproteobacteria</taxon>
        <taxon>Enterobacterales</taxon>
        <taxon>Erwiniaceae</taxon>
        <taxon>Winslowiella</taxon>
    </lineage>
</organism>
<comment type="caution">
    <text evidence="1">The sequence shown here is derived from an EMBL/GenBank/DDBJ whole genome shotgun (WGS) entry which is preliminary data.</text>
</comment>
<dbReference type="Proteomes" id="UP001195624">
    <property type="component" value="Unassembled WGS sequence"/>
</dbReference>
<sequence>MAGYREYMMVFNDVRHGFGKLKPAFYAINTVNNQSK</sequence>
<reference evidence="2" key="2">
    <citation type="submission" date="2023-07" db="EMBL/GenBank/DDBJ databases">
        <title>Genome mining of underrepresented organisms for secondary metabolites.</title>
        <authorList>
            <person name="D'Agostino P.M."/>
        </authorList>
    </citation>
    <scope>NUCLEOTIDE SEQUENCE [LARGE SCALE GENOMIC DNA]</scope>
    <source>
        <strain evidence="2">WS4403</strain>
    </source>
</reference>